<gene>
    <name evidence="1" type="ORF">PGUG_03241</name>
</gene>
<dbReference type="InParanoid" id="A5DIZ0"/>
<proteinExistence type="predicted"/>
<dbReference type="RefSeq" id="XP_001485512.2">
    <property type="nucleotide sequence ID" value="XM_001485462.1"/>
</dbReference>
<evidence type="ECO:0000313" key="2">
    <source>
        <dbReference type="Proteomes" id="UP000001997"/>
    </source>
</evidence>
<reference evidence="1 2" key="1">
    <citation type="journal article" date="2009" name="Nature">
        <title>Evolution of pathogenicity and sexual reproduction in eight Candida genomes.</title>
        <authorList>
            <person name="Butler G."/>
            <person name="Rasmussen M.D."/>
            <person name="Lin M.F."/>
            <person name="Santos M.A."/>
            <person name="Sakthikumar S."/>
            <person name="Munro C.A."/>
            <person name="Rheinbay E."/>
            <person name="Grabherr M."/>
            <person name="Forche A."/>
            <person name="Reedy J.L."/>
            <person name="Agrafioti I."/>
            <person name="Arnaud M.B."/>
            <person name="Bates S."/>
            <person name="Brown A.J."/>
            <person name="Brunke S."/>
            <person name="Costanzo M.C."/>
            <person name="Fitzpatrick D.A."/>
            <person name="de Groot P.W."/>
            <person name="Harris D."/>
            <person name="Hoyer L.L."/>
            <person name="Hube B."/>
            <person name="Klis F.M."/>
            <person name="Kodira C."/>
            <person name="Lennard N."/>
            <person name="Logue M.E."/>
            <person name="Martin R."/>
            <person name="Neiman A.M."/>
            <person name="Nikolaou E."/>
            <person name="Quail M.A."/>
            <person name="Quinn J."/>
            <person name="Santos M.C."/>
            <person name="Schmitzberger F.F."/>
            <person name="Sherlock G."/>
            <person name="Shah P."/>
            <person name="Silverstein K.A."/>
            <person name="Skrzypek M.S."/>
            <person name="Soll D."/>
            <person name="Staggs R."/>
            <person name="Stansfield I."/>
            <person name="Stumpf M.P."/>
            <person name="Sudbery P.E."/>
            <person name="Srikantha T."/>
            <person name="Zeng Q."/>
            <person name="Berman J."/>
            <person name="Berriman M."/>
            <person name="Heitman J."/>
            <person name="Gow N.A."/>
            <person name="Lorenz M.C."/>
            <person name="Birren B.W."/>
            <person name="Kellis M."/>
            <person name="Cuomo C.A."/>
        </authorList>
    </citation>
    <scope>NUCLEOTIDE SEQUENCE [LARGE SCALE GENOMIC DNA]</scope>
    <source>
        <strain evidence="2">ATCC 6260 / CBS 566 / DSM 6381 / JCM 1539 / NBRC 10279 / NRRL Y-324</strain>
    </source>
</reference>
<name>A5DIZ0_PICGU</name>
<dbReference type="GeneID" id="5127075"/>
<sequence>MVLFLNIGKFFEKRKKSARVFGIVGMSSMIHRIKKKPKHVQQLYGIIQVLELVYEIESVKERKNKVSLIGWFINISKVIANNFWCLCLHVFVHSAYLQRERHRVMVAVIILQLYLSFRRNLDYIVSTTFPGAMGAEIDKRHNLSHSSHPVPT</sequence>
<dbReference type="Proteomes" id="UP000001997">
    <property type="component" value="Unassembled WGS sequence"/>
</dbReference>
<dbReference type="HOGENOM" id="CLU_1723052_0_0_1"/>
<organism evidence="1 2">
    <name type="scientific">Meyerozyma guilliermondii (strain ATCC 6260 / CBS 566 / DSM 6381 / JCM 1539 / NBRC 10279 / NRRL Y-324)</name>
    <name type="common">Yeast</name>
    <name type="synonym">Candida guilliermondii</name>
    <dbReference type="NCBI Taxonomy" id="294746"/>
    <lineage>
        <taxon>Eukaryota</taxon>
        <taxon>Fungi</taxon>
        <taxon>Dikarya</taxon>
        <taxon>Ascomycota</taxon>
        <taxon>Saccharomycotina</taxon>
        <taxon>Pichiomycetes</taxon>
        <taxon>Debaryomycetaceae</taxon>
        <taxon>Meyerozyma</taxon>
    </lineage>
</organism>
<dbReference type="EMBL" id="CH408157">
    <property type="protein sequence ID" value="EDK39143.2"/>
    <property type="molecule type" value="Genomic_DNA"/>
</dbReference>
<protein>
    <submittedName>
        <fullName evidence="1">Uncharacterized protein</fullName>
    </submittedName>
</protein>
<keyword evidence="2" id="KW-1185">Reference proteome</keyword>
<evidence type="ECO:0000313" key="1">
    <source>
        <dbReference type="EMBL" id="EDK39143.2"/>
    </source>
</evidence>
<accession>A5DIZ0</accession>
<dbReference type="KEGG" id="pgu:PGUG_03241"/>
<dbReference type="AlphaFoldDB" id="A5DIZ0"/>
<dbReference type="VEuPathDB" id="FungiDB:PGUG_03241"/>